<sequence length="458" mass="49482">MTSINAVQRLAGQAASSNGGQPTRTRFWIVAMLFLVTSINYGDRATLSIAGPSMAHDMELGSVGMGYVFSAFSWAYVLGQIPGGWLLDRFGSRRVYFWSIFTWSGFTLLQGFIGNVGDLSTAIVMLFLLRFMVGLAEAPSFPGNSRIVTAWFPAQERGTAASIFNSAQYFATVIFSPVMAWLVHAMGWQHVFFFMGGVGLIVSFVWLKVIHSPADHPRINAAELRYIEAGGGLVHLDQGAARSASQRINFDHVRQLLRSRMMVGIYLAQYCINALSYFFITWFPVYLVKQRGMSIMEAGFLASIPAICGFAGGVLGGMISDALLRRSGSLTFARKMPIIGGMLLSMVMVLCNYTDSQILVVTFMALAFFGKGVGALGWAVMADVAPREISGLSGGLFNMFGNLSGIVTPIVIGYIVAGSGSFNGALIYVVVHAFIAAAAYLLMVGKIERIQLASGLKG</sequence>
<accession>A0ACC6P1C7</accession>
<dbReference type="EMBL" id="JAWDIE010000007">
    <property type="protein sequence ID" value="MEJ7138008.1"/>
    <property type="molecule type" value="Genomic_DNA"/>
</dbReference>
<evidence type="ECO:0000313" key="1">
    <source>
        <dbReference type="EMBL" id="MEJ7138008.1"/>
    </source>
</evidence>
<evidence type="ECO:0000313" key="2">
    <source>
        <dbReference type="Proteomes" id="UP001364695"/>
    </source>
</evidence>
<comment type="caution">
    <text evidence="1">The sequence shown here is derived from an EMBL/GenBank/DDBJ whole genome shotgun (WGS) entry which is preliminary data.</text>
</comment>
<keyword evidence="2" id="KW-1185">Reference proteome</keyword>
<protein>
    <submittedName>
        <fullName evidence="1">MFS transporter</fullName>
    </submittedName>
</protein>
<organism evidence="1 2">
    <name type="scientific">Amphibiibacter pelophylacis</name>
    <dbReference type="NCBI Taxonomy" id="1799477"/>
    <lineage>
        <taxon>Bacteria</taxon>
        <taxon>Pseudomonadati</taxon>
        <taxon>Pseudomonadota</taxon>
        <taxon>Betaproteobacteria</taxon>
        <taxon>Burkholderiales</taxon>
        <taxon>Sphaerotilaceae</taxon>
        <taxon>Amphibiibacter</taxon>
    </lineage>
</organism>
<reference evidence="1" key="1">
    <citation type="submission" date="2023-10" db="EMBL/GenBank/DDBJ databases">
        <title>Amphibacter perezi, gen. nov., sp. nov. a novel taxa of the family Comamonadaceae, class Betaproteobacteria isolated from the skin microbiota of Pelophylax perezi from different populations.</title>
        <authorList>
            <person name="Costa S."/>
            <person name="Proenca D.N."/>
            <person name="Lopes I."/>
            <person name="Morais P.V."/>
        </authorList>
    </citation>
    <scope>NUCLEOTIDE SEQUENCE</scope>
    <source>
        <strain evidence="1">SL12-8</strain>
    </source>
</reference>
<name>A0ACC6P1C7_9BURK</name>
<dbReference type="Proteomes" id="UP001364695">
    <property type="component" value="Unassembled WGS sequence"/>
</dbReference>
<proteinExistence type="predicted"/>
<gene>
    <name evidence="1" type="ORF">RV045_06135</name>
</gene>